<comment type="caution">
    <text evidence="2">The sequence shown here is derived from an EMBL/GenBank/DDBJ whole genome shotgun (WGS) entry which is preliminary data.</text>
</comment>
<gene>
    <name evidence="2" type="ORF">CDAR_76401</name>
</gene>
<keyword evidence="1" id="KW-0472">Membrane</keyword>
<accession>A0AAV4QDJ2</accession>
<protein>
    <submittedName>
        <fullName evidence="2">Uncharacterized protein</fullName>
    </submittedName>
</protein>
<keyword evidence="3" id="KW-1185">Reference proteome</keyword>
<dbReference type="Proteomes" id="UP001054837">
    <property type="component" value="Unassembled WGS sequence"/>
</dbReference>
<evidence type="ECO:0000313" key="2">
    <source>
        <dbReference type="EMBL" id="GIY06794.1"/>
    </source>
</evidence>
<keyword evidence="1" id="KW-0812">Transmembrane</keyword>
<dbReference type="AlphaFoldDB" id="A0AAV4QDJ2"/>
<sequence length="163" mass="18514">MFLLQEEVEVTAIGSPIFLRTLLLAVVIIRLGNPYFGYLPAKLFALRFLAADTGVPVSSVLRFVEEECRIYRRLVGISCEERSLLGRSSALCKGLLTTNPDLKSDLTLRVGKEHWACSRGNLETQKGMSVNRRTHLFITRNRWDRTLNRLWDSIQNGTDPYGI</sequence>
<feature type="transmembrane region" description="Helical" evidence="1">
    <location>
        <begin position="12"/>
        <end position="32"/>
    </location>
</feature>
<name>A0AAV4QDJ2_9ARAC</name>
<evidence type="ECO:0000313" key="3">
    <source>
        <dbReference type="Proteomes" id="UP001054837"/>
    </source>
</evidence>
<keyword evidence="1" id="KW-1133">Transmembrane helix</keyword>
<evidence type="ECO:0000256" key="1">
    <source>
        <dbReference type="SAM" id="Phobius"/>
    </source>
</evidence>
<proteinExistence type="predicted"/>
<dbReference type="EMBL" id="BPLQ01004264">
    <property type="protein sequence ID" value="GIY06794.1"/>
    <property type="molecule type" value="Genomic_DNA"/>
</dbReference>
<reference evidence="2 3" key="1">
    <citation type="submission" date="2021-06" db="EMBL/GenBank/DDBJ databases">
        <title>Caerostris darwini draft genome.</title>
        <authorList>
            <person name="Kono N."/>
            <person name="Arakawa K."/>
        </authorList>
    </citation>
    <scope>NUCLEOTIDE SEQUENCE [LARGE SCALE GENOMIC DNA]</scope>
</reference>
<organism evidence="2 3">
    <name type="scientific">Caerostris darwini</name>
    <dbReference type="NCBI Taxonomy" id="1538125"/>
    <lineage>
        <taxon>Eukaryota</taxon>
        <taxon>Metazoa</taxon>
        <taxon>Ecdysozoa</taxon>
        <taxon>Arthropoda</taxon>
        <taxon>Chelicerata</taxon>
        <taxon>Arachnida</taxon>
        <taxon>Araneae</taxon>
        <taxon>Araneomorphae</taxon>
        <taxon>Entelegynae</taxon>
        <taxon>Araneoidea</taxon>
        <taxon>Araneidae</taxon>
        <taxon>Caerostris</taxon>
    </lineage>
</organism>